<comment type="caution">
    <text evidence="5">The sequence shown here is derived from an EMBL/GenBank/DDBJ whole genome shotgun (WGS) entry which is preliminary data.</text>
</comment>
<evidence type="ECO:0000313" key="6">
    <source>
        <dbReference type="Proteomes" id="UP000289738"/>
    </source>
</evidence>
<protein>
    <recommendedName>
        <fullName evidence="4">GRF-type domain-containing protein</fullName>
    </recommendedName>
</protein>
<evidence type="ECO:0000256" key="2">
    <source>
        <dbReference type="ARBA" id="ARBA00022771"/>
    </source>
</evidence>
<reference evidence="5 6" key="1">
    <citation type="submission" date="2019-01" db="EMBL/GenBank/DDBJ databases">
        <title>Sequencing of cultivated peanut Arachis hypogaea provides insights into genome evolution and oil improvement.</title>
        <authorList>
            <person name="Chen X."/>
        </authorList>
    </citation>
    <scope>NUCLEOTIDE SEQUENCE [LARGE SCALE GENOMIC DNA]</scope>
    <source>
        <strain evidence="6">cv. Fuhuasheng</strain>
        <tissue evidence="5">Leaves</tissue>
    </source>
</reference>
<dbReference type="AlphaFoldDB" id="A0A444Z1C5"/>
<dbReference type="Pfam" id="PF06839">
    <property type="entry name" value="Zn_ribbon_GRF"/>
    <property type="match status" value="1"/>
</dbReference>
<proteinExistence type="predicted"/>
<name>A0A444Z1C5_ARAHY</name>
<evidence type="ECO:0000259" key="4">
    <source>
        <dbReference type="Pfam" id="PF06839"/>
    </source>
</evidence>
<dbReference type="InterPro" id="IPR010666">
    <property type="entry name" value="Znf_GRF"/>
</dbReference>
<evidence type="ECO:0000256" key="1">
    <source>
        <dbReference type="ARBA" id="ARBA00022723"/>
    </source>
</evidence>
<gene>
    <name evidence="5" type="ORF">Ahy_B05g075503</name>
</gene>
<sequence length="84" mass="9891">MEIVLARKWGSQSTTVEITRKQCFELVAVLVEEEHGPSVLYGLKTLIKKSGTIENPDRLFHACPRYRKDSHCNYFRWVEDDEYE</sequence>
<evidence type="ECO:0000313" key="5">
    <source>
        <dbReference type="EMBL" id="RYR07993.1"/>
    </source>
</evidence>
<keyword evidence="1" id="KW-0479">Metal-binding</keyword>
<dbReference type="Proteomes" id="UP000289738">
    <property type="component" value="Chromosome B05"/>
</dbReference>
<feature type="domain" description="GRF-type" evidence="4">
    <location>
        <begin position="53"/>
        <end position="80"/>
    </location>
</feature>
<keyword evidence="6" id="KW-1185">Reference proteome</keyword>
<keyword evidence="3" id="KW-0862">Zinc</keyword>
<keyword evidence="2" id="KW-0863">Zinc-finger</keyword>
<organism evidence="5 6">
    <name type="scientific">Arachis hypogaea</name>
    <name type="common">Peanut</name>
    <dbReference type="NCBI Taxonomy" id="3818"/>
    <lineage>
        <taxon>Eukaryota</taxon>
        <taxon>Viridiplantae</taxon>
        <taxon>Streptophyta</taxon>
        <taxon>Embryophyta</taxon>
        <taxon>Tracheophyta</taxon>
        <taxon>Spermatophyta</taxon>
        <taxon>Magnoliopsida</taxon>
        <taxon>eudicotyledons</taxon>
        <taxon>Gunneridae</taxon>
        <taxon>Pentapetalae</taxon>
        <taxon>rosids</taxon>
        <taxon>fabids</taxon>
        <taxon>Fabales</taxon>
        <taxon>Fabaceae</taxon>
        <taxon>Papilionoideae</taxon>
        <taxon>50 kb inversion clade</taxon>
        <taxon>dalbergioids sensu lato</taxon>
        <taxon>Dalbergieae</taxon>
        <taxon>Pterocarpus clade</taxon>
        <taxon>Arachis</taxon>
    </lineage>
</organism>
<dbReference type="GO" id="GO:0008270">
    <property type="term" value="F:zinc ion binding"/>
    <property type="evidence" value="ECO:0007669"/>
    <property type="project" value="UniProtKB-KW"/>
</dbReference>
<evidence type="ECO:0000256" key="3">
    <source>
        <dbReference type="ARBA" id="ARBA00022833"/>
    </source>
</evidence>
<dbReference type="EMBL" id="SDMP01000015">
    <property type="protein sequence ID" value="RYR07993.1"/>
    <property type="molecule type" value="Genomic_DNA"/>
</dbReference>
<accession>A0A444Z1C5</accession>